<reference evidence="2" key="1">
    <citation type="journal article" date="2022" name="Mol. Ecol. Resour.">
        <title>The genomes of chicory, endive, great burdock and yacon provide insights into Asteraceae palaeo-polyploidization history and plant inulin production.</title>
        <authorList>
            <person name="Fan W."/>
            <person name="Wang S."/>
            <person name="Wang H."/>
            <person name="Wang A."/>
            <person name="Jiang F."/>
            <person name="Liu H."/>
            <person name="Zhao H."/>
            <person name="Xu D."/>
            <person name="Zhang Y."/>
        </authorList>
    </citation>
    <scope>NUCLEOTIDE SEQUENCE [LARGE SCALE GENOMIC DNA]</scope>
    <source>
        <strain evidence="2">cv. Niubang</strain>
    </source>
</reference>
<sequence>MTWTILPLKVDPVHGCLHYQISAKFLKNEPRGLYLLAKVSGFIINASLLVVICRDQSPNRECTSCLLIK</sequence>
<accession>A0ACB8Z7V9</accession>
<dbReference type="Proteomes" id="UP001055879">
    <property type="component" value="Linkage Group LG11"/>
</dbReference>
<proteinExistence type="predicted"/>
<protein>
    <submittedName>
        <fullName evidence="1">Uncharacterized protein</fullName>
    </submittedName>
</protein>
<evidence type="ECO:0000313" key="1">
    <source>
        <dbReference type="EMBL" id="KAI3693446.1"/>
    </source>
</evidence>
<dbReference type="EMBL" id="CM042057">
    <property type="protein sequence ID" value="KAI3693446.1"/>
    <property type="molecule type" value="Genomic_DNA"/>
</dbReference>
<reference evidence="1 2" key="2">
    <citation type="journal article" date="2022" name="Mol. Ecol. Resour.">
        <title>The genomes of chicory, endive, great burdock and yacon provide insights into Asteraceae paleo-polyploidization history and plant inulin production.</title>
        <authorList>
            <person name="Fan W."/>
            <person name="Wang S."/>
            <person name="Wang H."/>
            <person name="Wang A."/>
            <person name="Jiang F."/>
            <person name="Liu H."/>
            <person name="Zhao H."/>
            <person name="Xu D."/>
            <person name="Zhang Y."/>
        </authorList>
    </citation>
    <scope>NUCLEOTIDE SEQUENCE [LARGE SCALE GENOMIC DNA]</scope>
    <source>
        <strain evidence="2">cv. Niubang</strain>
    </source>
</reference>
<gene>
    <name evidence="1" type="ORF">L6452_33281</name>
</gene>
<comment type="caution">
    <text evidence="1">The sequence shown here is derived from an EMBL/GenBank/DDBJ whole genome shotgun (WGS) entry which is preliminary data.</text>
</comment>
<organism evidence="1 2">
    <name type="scientific">Arctium lappa</name>
    <name type="common">Greater burdock</name>
    <name type="synonym">Lappa major</name>
    <dbReference type="NCBI Taxonomy" id="4217"/>
    <lineage>
        <taxon>Eukaryota</taxon>
        <taxon>Viridiplantae</taxon>
        <taxon>Streptophyta</taxon>
        <taxon>Embryophyta</taxon>
        <taxon>Tracheophyta</taxon>
        <taxon>Spermatophyta</taxon>
        <taxon>Magnoliopsida</taxon>
        <taxon>eudicotyledons</taxon>
        <taxon>Gunneridae</taxon>
        <taxon>Pentapetalae</taxon>
        <taxon>asterids</taxon>
        <taxon>campanulids</taxon>
        <taxon>Asterales</taxon>
        <taxon>Asteraceae</taxon>
        <taxon>Carduoideae</taxon>
        <taxon>Cardueae</taxon>
        <taxon>Arctiinae</taxon>
        <taxon>Arctium</taxon>
    </lineage>
</organism>
<keyword evidence="2" id="KW-1185">Reference proteome</keyword>
<name>A0ACB8Z7V9_ARCLA</name>
<evidence type="ECO:0000313" key="2">
    <source>
        <dbReference type="Proteomes" id="UP001055879"/>
    </source>
</evidence>